<accession>A0A202E6E4</accession>
<reference evidence="4 5" key="1">
    <citation type="submission" date="2017-02" db="EMBL/GenBank/DDBJ databases">
        <title>Natronthermophilus aegyptiacus gen. nov.,sp. nov., an aerobic, extremely halophilic alkalithermophilic archaeon isolated from the athalassohaline Wadi An Natrun, Egypt.</title>
        <authorList>
            <person name="Zhao B."/>
        </authorList>
    </citation>
    <scope>NUCLEOTIDE SEQUENCE [LARGE SCALE GENOMIC DNA]</scope>
    <source>
        <strain evidence="4 5">CGMCC 1.3597</strain>
    </source>
</reference>
<name>A0A202E6E4_9EURY</name>
<evidence type="ECO:0000256" key="1">
    <source>
        <dbReference type="SAM" id="MobiDB-lite"/>
    </source>
</evidence>
<evidence type="ECO:0000256" key="2">
    <source>
        <dbReference type="SAM" id="Phobius"/>
    </source>
</evidence>
<keyword evidence="2" id="KW-0812">Transmembrane</keyword>
<dbReference type="EMBL" id="MWPH01000003">
    <property type="protein sequence ID" value="OVE83758.1"/>
    <property type="molecule type" value="Genomic_DNA"/>
</dbReference>
<dbReference type="Proteomes" id="UP000196084">
    <property type="component" value="Unassembled WGS sequence"/>
</dbReference>
<evidence type="ECO:0000313" key="5">
    <source>
        <dbReference type="Proteomes" id="UP000196084"/>
    </source>
</evidence>
<dbReference type="InterPro" id="IPR018649">
    <property type="entry name" value="SHOCT"/>
</dbReference>
<comment type="caution">
    <text evidence="4">The sequence shown here is derived from an EMBL/GenBank/DDBJ whole genome shotgun (WGS) entry which is preliminary data.</text>
</comment>
<organism evidence="4 5">
    <name type="scientific">Natronolimnobius baerhuensis</name>
    <dbReference type="NCBI Taxonomy" id="253108"/>
    <lineage>
        <taxon>Archaea</taxon>
        <taxon>Methanobacteriati</taxon>
        <taxon>Methanobacteriota</taxon>
        <taxon>Stenosarchaea group</taxon>
        <taxon>Halobacteria</taxon>
        <taxon>Halobacteriales</taxon>
        <taxon>Natrialbaceae</taxon>
        <taxon>Natronolimnobius</taxon>
    </lineage>
</organism>
<feature type="compositionally biased region" description="Basic and acidic residues" evidence="1">
    <location>
        <begin position="129"/>
        <end position="143"/>
    </location>
</feature>
<feature type="domain" description="SHOCT" evidence="3">
    <location>
        <begin position="77"/>
        <end position="104"/>
    </location>
</feature>
<keyword evidence="2" id="KW-0472">Membrane</keyword>
<keyword evidence="2" id="KW-1133">Transmembrane helix</keyword>
<sequence>MGSDWANAGLSMPMAIVIVGMLLAFVALAAIDTGVAIIVAIFAFVFGGEIFREMIAAIQQPADESATNDTVEEDPQDALERLRTRYADGDLSDSEFERRLEVLLETETVDDVERYLAGESESAQPNRQRSGDEHDHEFERSTG</sequence>
<feature type="region of interest" description="Disordered" evidence="1">
    <location>
        <begin position="113"/>
        <end position="143"/>
    </location>
</feature>
<keyword evidence="5" id="KW-1185">Reference proteome</keyword>
<evidence type="ECO:0000259" key="3">
    <source>
        <dbReference type="Pfam" id="PF09851"/>
    </source>
</evidence>
<dbReference type="Pfam" id="PF09851">
    <property type="entry name" value="SHOCT"/>
    <property type="match status" value="1"/>
</dbReference>
<proteinExistence type="predicted"/>
<evidence type="ECO:0000313" key="4">
    <source>
        <dbReference type="EMBL" id="OVE83758.1"/>
    </source>
</evidence>
<protein>
    <recommendedName>
        <fullName evidence="3">SHOCT domain-containing protein</fullName>
    </recommendedName>
</protein>
<feature type="transmembrane region" description="Helical" evidence="2">
    <location>
        <begin position="12"/>
        <end position="45"/>
    </location>
</feature>
<gene>
    <name evidence="4" type="ORF">B2G88_15165</name>
</gene>
<dbReference type="OrthoDB" id="178074at2157"/>
<dbReference type="RefSeq" id="WP_054862996.1">
    <property type="nucleotide sequence ID" value="NZ_MWPH01000003.1"/>
</dbReference>
<dbReference type="AlphaFoldDB" id="A0A202E6E4"/>